<sequence length="135" mass="15216">MSQKHQDVVAMVGHDAMKRANSTLEDFQHHAIPVRAFAKAAAPPTFKGDALNNETTCYYDEARQNSHRGCQPCKKVVSHKSFSQISCTAQNTLLHSLPLFKLAVMQEKVWFSKLWATRHELLLLDINNSNSQVPL</sequence>
<evidence type="ECO:0000313" key="2">
    <source>
        <dbReference type="Proteomes" id="UP000489600"/>
    </source>
</evidence>
<dbReference type="Proteomes" id="UP000489600">
    <property type="component" value="Unassembled WGS sequence"/>
</dbReference>
<keyword evidence="2" id="KW-1185">Reference proteome</keyword>
<reference evidence="1" key="1">
    <citation type="submission" date="2019-07" db="EMBL/GenBank/DDBJ databases">
        <authorList>
            <person name="Dittberner H."/>
        </authorList>
    </citation>
    <scope>NUCLEOTIDE SEQUENCE [LARGE SCALE GENOMIC DNA]</scope>
</reference>
<proteinExistence type="predicted"/>
<comment type="caution">
    <text evidence="1">The sequence shown here is derived from an EMBL/GenBank/DDBJ whole genome shotgun (WGS) entry which is preliminary data.</text>
</comment>
<dbReference type="AlphaFoldDB" id="A0A565AZ27"/>
<name>A0A565AZ27_9BRAS</name>
<organism evidence="1 2">
    <name type="scientific">Arabis nemorensis</name>
    <dbReference type="NCBI Taxonomy" id="586526"/>
    <lineage>
        <taxon>Eukaryota</taxon>
        <taxon>Viridiplantae</taxon>
        <taxon>Streptophyta</taxon>
        <taxon>Embryophyta</taxon>
        <taxon>Tracheophyta</taxon>
        <taxon>Spermatophyta</taxon>
        <taxon>Magnoliopsida</taxon>
        <taxon>eudicotyledons</taxon>
        <taxon>Gunneridae</taxon>
        <taxon>Pentapetalae</taxon>
        <taxon>rosids</taxon>
        <taxon>malvids</taxon>
        <taxon>Brassicales</taxon>
        <taxon>Brassicaceae</taxon>
        <taxon>Arabideae</taxon>
        <taxon>Arabis</taxon>
    </lineage>
</organism>
<dbReference type="EMBL" id="CABITT030000002">
    <property type="protein sequence ID" value="VVA94656.1"/>
    <property type="molecule type" value="Genomic_DNA"/>
</dbReference>
<gene>
    <name evidence="1" type="ORF">ANE_LOCUS5101</name>
</gene>
<protein>
    <submittedName>
        <fullName evidence="1">Uncharacterized protein</fullName>
    </submittedName>
</protein>
<accession>A0A565AZ27</accession>
<evidence type="ECO:0000313" key="1">
    <source>
        <dbReference type="EMBL" id="VVA94656.1"/>
    </source>
</evidence>